<feature type="compositionally biased region" description="Basic and acidic residues" evidence="1">
    <location>
        <begin position="74"/>
        <end position="86"/>
    </location>
</feature>
<feature type="non-terminal residue" evidence="2">
    <location>
        <position position="278"/>
    </location>
</feature>
<protein>
    <submittedName>
        <fullName evidence="2">Uncharacterized protein</fullName>
    </submittedName>
</protein>
<name>A0AA36CGM4_9BILA</name>
<feature type="compositionally biased region" description="Basic and acidic residues" evidence="1">
    <location>
        <begin position="177"/>
        <end position="194"/>
    </location>
</feature>
<dbReference type="EMBL" id="CATQJA010001621">
    <property type="protein sequence ID" value="CAJ0567975.1"/>
    <property type="molecule type" value="Genomic_DNA"/>
</dbReference>
<keyword evidence="3" id="KW-1185">Reference proteome</keyword>
<reference evidence="2" key="1">
    <citation type="submission" date="2023-06" db="EMBL/GenBank/DDBJ databases">
        <authorList>
            <person name="Delattre M."/>
        </authorList>
    </citation>
    <scope>NUCLEOTIDE SEQUENCE</scope>
    <source>
        <strain evidence="2">AF72</strain>
    </source>
</reference>
<feature type="region of interest" description="Disordered" evidence="1">
    <location>
        <begin position="125"/>
        <end position="257"/>
    </location>
</feature>
<gene>
    <name evidence="2" type="ORF">MSPICULIGERA_LOCUS6506</name>
</gene>
<dbReference type="AlphaFoldDB" id="A0AA36CGM4"/>
<sequence length="278" mass="31045">MRDSVAESECAFVKRYATTFDQSIDNSNTTTATSESFYEAFTDAESSDWSDARRDRHLEEEAAAKTTATLNNTEDERMRDDFDKENTGTQQLPCTSATAEMIFHLLKYDCWPRYLRAGGVAPEFSDEELADEEGRKDSARPDHDEAAGPSSTKEKGKWPFLAFKPDSPNNSTKDKRRSAFFERFRFMKGGKDGTRSSGAGSPVNEQRHPAIHRTSSSRAGSSSEDRRKSYSSELEDEVGGCGKAGVSSVGSRRRHLFTRDKQISMPVECVQRIARTGN</sequence>
<feature type="compositionally biased region" description="Low complexity" evidence="1">
    <location>
        <begin position="213"/>
        <end position="222"/>
    </location>
</feature>
<accession>A0AA36CGM4</accession>
<comment type="caution">
    <text evidence="2">The sequence shown here is derived from an EMBL/GenBank/DDBJ whole genome shotgun (WGS) entry which is preliminary data.</text>
</comment>
<evidence type="ECO:0000313" key="3">
    <source>
        <dbReference type="Proteomes" id="UP001177023"/>
    </source>
</evidence>
<proteinExistence type="predicted"/>
<dbReference type="Proteomes" id="UP001177023">
    <property type="component" value="Unassembled WGS sequence"/>
</dbReference>
<feature type="compositionally biased region" description="Basic and acidic residues" evidence="1">
    <location>
        <begin position="132"/>
        <end position="157"/>
    </location>
</feature>
<organism evidence="2 3">
    <name type="scientific">Mesorhabditis spiculigera</name>
    <dbReference type="NCBI Taxonomy" id="96644"/>
    <lineage>
        <taxon>Eukaryota</taxon>
        <taxon>Metazoa</taxon>
        <taxon>Ecdysozoa</taxon>
        <taxon>Nematoda</taxon>
        <taxon>Chromadorea</taxon>
        <taxon>Rhabditida</taxon>
        <taxon>Rhabditina</taxon>
        <taxon>Rhabditomorpha</taxon>
        <taxon>Rhabditoidea</taxon>
        <taxon>Rhabditidae</taxon>
        <taxon>Mesorhabditinae</taxon>
        <taxon>Mesorhabditis</taxon>
    </lineage>
</organism>
<evidence type="ECO:0000256" key="1">
    <source>
        <dbReference type="SAM" id="MobiDB-lite"/>
    </source>
</evidence>
<feature type="region of interest" description="Disordered" evidence="1">
    <location>
        <begin position="68"/>
        <end position="91"/>
    </location>
</feature>
<evidence type="ECO:0000313" key="2">
    <source>
        <dbReference type="EMBL" id="CAJ0567975.1"/>
    </source>
</evidence>